<feature type="compositionally biased region" description="Basic and acidic residues" evidence="1">
    <location>
        <begin position="48"/>
        <end position="59"/>
    </location>
</feature>
<gene>
    <name evidence="2" type="ORF">CW354_04495</name>
</gene>
<dbReference type="EMBL" id="PJCH01000003">
    <property type="protein sequence ID" value="PQA89204.1"/>
    <property type="molecule type" value="Genomic_DNA"/>
</dbReference>
<evidence type="ECO:0000256" key="1">
    <source>
        <dbReference type="SAM" id="MobiDB-lite"/>
    </source>
</evidence>
<protein>
    <submittedName>
        <fullName evidence="2">Uncharacterized protein</fullName>
    </submittedName>
</protein>
<dbReference type="AlphaFoldDB" id="A0A2S7K9K7"/>
<evidence type="ECO:0000313" key="2">
    <source>
        <dbReference type="EMBL" id="PQA89204.1"/>
    </source>
</evidence>
<name>A0A2S7K9K7_9PROT</name>
<comment type="caution">
    <text evidence="2">The sequence shown here is derived from an EMBL/GenBank/DDBJ whole genome shotgun (WGS) entry which is preliminary data.</text>
</comment>
<sequence>MAAILTGIVIIVTSIRSSMASPMSPATGPKTYKEWKREVGRPINSSPEDWKPRHPGDRM</sequence>
<feature type="region of interest" description="Disordered" evidence="1">
    <location>
        <begin position="19"/>
        <end position="59"/>
    </location>
</feature>
<evidence type="ECO:0000313" key="3">
    <source>
        <dbReference type="Proteomes" id="UP000239504"/>
    </source>
</evidence>
<dbReference type="Proteomes" id="UP000239504">
    <property type="component" value="Unassembled WGS sequence"/>
</dbReference>
<proteinExistence type="predicted"/>
<organism evidence="2 3">
    <name type="scientific">Hyphococcus luteus</name>
    <dbReference type="NCBI Taxonomy" id="2058213"/>
    <lineage>
        <taxon>Bacteria</taxon>
        <taxon>Pseudomonadati</taxon>
        <taxon>Pseudomonadota</taxon>
        <taxon>Alphaproteobacteria</taxon>
        <taxon>Parvularculales</taxon>
        <taxon>Parvularculaceae</taxon>
        <taxon>Hyphococcus</taxon>
    </lineage>
</organism>
<accession>A0A2S7K9K7</accession>
<feature type="compositionally biased region" description="Basic and acidic residues" evidence="1">
    <location>
        <begin position="31"/>
        <end position="40"/>
    </location>
</feature>
<reference evidence="2 3" key="1">
    <citation type="submission" date="2017-12" db="EMBL/GenBank/DDBJ databases">
        <authorList>
            <person name="Hurst M.R.H."/>
        </authorList>
    </citation>
    <scope>NUCLEOTIDE SEQUENCE [LARGE SCALE GENOMIC DNA]</scope>
    <source>
        <strain evidence="2 3">SY-3-19</strain>
    </source>
</reference>
<keyword evidence="3" id="KW-1185">Reference proteome</keyword>